<feature type="chain" id="PRO_5041991080" evidence="1">
    <location>
        <begin position="29"/>
        <end position="469"/>
    </location>
</feature>
<dbReference type="Proteomes" id="UP001249851">
    <property type="component" value="Unassembled WGS sequence"/>
</dbReference>
<dbReference type="Pfam" id="PF00092">
    <property type="entry name" value="VWA"/>
    <property type="match status" value="1"/>
</dbReference>
<dbReference type="InterPro" id="IPR002035">
    <property type="entry name" value="VWF_A"/>
</dbReference>
<protein>
    <submittedName>
        <fullName evidence="3">Collagen alpha-5(VI) chain</fullName>
    </submittedName>
</protein>
<comment type="caution">
    <text evidence="3">The sequence shown here is derived from an EMBL/GenBank/DDBJ whole genome shotgun (WGS) entry which is preliminary data.</text>
</comment>
<dbReference type="GO" id="GO:0005581">
    <property type="term" value="C:collagen trimer"/>
    <property type="evidence" value="ECO:0007669"/>
    <property type="project" value="UniProtKB-KW"/>
</dbReference>
<keyword evidence="4" id="KW-1185">Reference proteome</keyword>
<sequence>MQSKIKSLLYMSAIVVALGNFAVKQGAGDCTPDVDVAFLIGSSRSIKRSDYTKMKTFVANLAEKFQISPSGSRAAVVLYSTDATVSFTFGTYTSPETFRKAVMDLKHERGFTRIDLALIKAYYFLFRDNTRFLAQKRIFVLTDGEQKKNGSYTQLDRASSRLKREGVRIIAIGIGKNVNMSELRQFASSEKDIIVAKTFDDLSQFLNPLLKTACDDVAESQASILTYGGYAASVTPSQGIDSFSSTEDFLTAINSLRYGRNRGDVREALKLALEKVFPRARKSVAKVAVIIIYGEEDKNRGWRNSVLLLRKMGVSVVLVGVGSDALRSSLLPLVENKADLVIMSSFNDMMRNAVDLAKTTCNAALFPPCKLHADVAFLIDTSQNAKILMRSFSGNWSFSIVTYGRNTIVKASLSQAHNLSYLEQTVDEIAHDKVDEGQVRLDKAMDLAITDVFPRARPGVTKIDLIFTE</sequence>
<dbReference type="SMART" id="SM00327">
    <property type="entry name" value="VWA"/>
    <property type="match status" value="1"/>
</dbReference>
<dbReference type="PANTHER" id="PTHR24020">
    <property type="entry name" value="COLLAGEN ALPHA"/>
    <property type="match status" value="1"/>
</dbReference>
<evidence type="ECO:0000313" key="4">
    <source>
        <dbReference type="Proteomes" id="UP001249851"/>
    </source>
</evidence>
<reference evidence="3" key="1">
    <citation type="journal article" date="2023" name="G3 (Bethesda)">
        <title>Whole genome assembly and annotation of the endangered Caribbean coral Acropora cervicornis.</title>
        <authorList>
            <person name="Selwyn J.D."/>
            <person name="Vollmer S.V."/>
        </authorList>
    </citation>
    <scope>NUCLEOTIDE SEQUENCE</scope>
    <source>
        <strain evidence="3">K2</strain>
    </source>
</reference>
<feature type="signal peptide" evidence="1">
    <location>
        <begin position="1"/>
        <end position="28"/>
    </location>
</feature>
<dbReference type="InterPro" id="IPR036465">
    <property type="entry name" value="vWFA_dom_sf"/>
</dbReference>
<gene>
    <name evidence="3" type="ORF">P5673_015699</name>
</gene>
<organism evidence="3 4">
    <name type="scientific">Acropora cervicornis</name>
    <name type="common">Staghorn coral</name>
    <dbReference type="NCBI Taxonomy" id="6130"/>
    <lineage>
        <taxon>Eukaryota</taxon>
        <taxon>Metazoa</taxon>
        <taxon>Cnidaria</taxon>
        <taxon>Anthozoa</taxon>
        <taxon>Hexacorallia</taxon>
        <taxon>Scleractinia</taxon>
        <taxon>Astrocoeniina</taxon>
        <taxon>Acroporidae</taxon>
        <taxon>Acropora</taxon>
    </lineage>
</organism>
<feature type="domain" description="VWFA" evidence="2">
    <location>
        <begin position="205"/>
        <end position="360"/>
    </location>
</feature>
<dbReference type="EMBL" id="JARQWQ010000033">
    <property type="protein sequence ID" value="KAK2561228.1"/>
    <property type="molecule type" value="Genomic_DNA"/>
</dbReference>
<accession>A0AAD9V4S3</accession>
<feature type="domain" description="VWFA" evidence="2">
    <location>
        <begin position="35"/>
        <end position="209"/>
    </location>
</feature>
<dbReference type="PROSITE" id="PS50234">
    <property type="entry name" value="VWFA"/>
    <property type="match status" value="2"/>
</dbReference>
<keyword evidence="1" id="KW-0732">Signal</keyword>
<dbReference type="SUPFAM" id="SSF53300">
    <property type="entry name" value="vWA-like"/>
    <property type="match status" value="3"/>
</dbReference>
<dbReference type="InterPro" id="IPR050525">
    <property type="entry name" value="ECM_Assembly_Org"/>
</dbReference>
<reference evidence="3" key="2">
    <citation type="journal article" date="2023" name="Science">
        <title>Genomic signatures of disease resistance in endangered staghorn corals.</title>
        <authorList>
            <person name="Vollmer S.V."/>
            <person name="Selwyn J.D."/>
            <person name="Despard B.A."/>
            <person name="Roesel C.L."/>
        </authorList>
    </citation>
    <scope>NUCLEOTIDE SEQUENCE</scope>
    <source>
        <strain evidence="3">K2</strain>
    </source>
</reference>
<evidence type="ECO:0000259" key="2">
    <source>
        <dbReference type="PROSITE" id="PS50234"/>
    </source>
</evidence>
<dbReference type="AlphaFoldDB" id="A0AAD9V4S3"/>
<name>A0AAD9V4S3_ACRCE</name>
<evidence type="ECO:0000256" key="1">
    <source>
        <dbReference type="SAM" id="SignalP"/>
    </source>
</evidence>
<dbReference type="PANTHER" id="PTHR24020:SF20">
    <property type="entry name" value="PH DOMAIN-CONTAINING PROTEIN"/>
    <property type="match status" value="1"/>
</dbReference>
<keyword evidence="3" id="KW-0176">Collagen</keyword>
<dbReference type="Gene3D" id="3.40.50.410">
    <property type="entry name" value="von Willebrand factor, type A domain"/>
    <property type="match status" value="3"/>
</dbReference>
<dbReference type="PRINTS" id="PR00453">
    <property type="entry name" value="VWFADOMAIN"/>
</dbReference>
<evidence type="ECO:0000313" key="3">
    <source>
        <dbReference type="EMBL" id="KAK2561228.1"/>
    </source>
</evidence>
<dbReference type="CDD" id="cd01450">
    <property type="entry name" value="vWFA_subfamily_ECM"/>
    <property type="match status" value="1"/>
</dbReference>
<proteinExistence type="predicted"/>